<keyword evidence="9" id="KW-1185">Reference proteome</keyword>
<evidence type="ECO:0000313" key="9">
    <source>
        <dbReference type="Proteomes" id="UP000621210"/>
    </source>
</evidence>
<dbReference type="AlphaFoldDB" id="A0A926L2C6"/>
<dbReference type="GO" id="GO:0071949">
    <property type="term" value="F:FAD binding"/>
    <property type="evidence" value="ECO:0007669"/>
    <property type="project" value="InterPro"/>
</dbReference>
<keyword evidence="3" id="KW-0285">Flavoprotein</keyword>
<dbReference type="PANTHER" id="PTHR42973">
    <property type="entry name" value="BINDING OXIDOREDUCTASE, PUTATIVE (AFU_ORTHOLOGUE AFUA_1G17690)-RELATED"/>
    <property type="match status" value="1"/>
</dbReference>
<evidence type="ECO:0000256" key="3">
    <source>
        <dbReference type="ARBA" id="ARBA00022630"/>
    </source>
</evidence>
<dbReference type="Pfam" id="PF01565">
    <property type="entry name" value="FAD_binding_4"/>
    <property type="match status" value="1"/>
</dbReference>
<feature type="domain" description="FAD-binding PCMH-type" evidence="7">
    <location>
        <begin position="64"/>
        <end position="251"/>
    </location>
</feature>
<keyword evidence="4" id="KW-0274">FAD</keyword>
<dbReference type="Pfam" id="PF08031">
    <property type="entry name" value="BBE"/>
    <property type="match status" value="1"/>
</dbReference>
<proteinExistence type="inferred from homology"/>
<sequence length="543" mass="58241">MTEFSRRGLMRGAAATGGALALPSLAATPGVAAAADGIDGAEGAVRAAAAVHVTPADPRYKGLISGSNQRWVGSPDYIRVVSSADQVVTAVQEAVDRNLKVAVRSGGHCDEDFTANRDVRVVIDMAGMNTIDYDPAMRAIAVGPGALLGSVYRTLYKRWGVVLPGGTCPTVGAGGHITGGGYGALSRSRGLTVDHLYAVEVVHVGADGRARKVVATREPGDPNRELWWAHTGAGGGNFGVITRYWLRSPGATGTDPSRLLPQAPSEVLLSDVSWSWSDLDEASFTRLLRNFVDWHAANSAPTSPGRHLFSQFKAMHKAAGYFRMSTQVDASVPGAEELLDDFLAAVSEGTGVSYHVGDRYRAPWLYAVSEWSGFVEAAVPRWKAKSAYVRKSMPAEQLKAVYRQLTRDDYAGPYGMIAVVGFGGRINEVASADTATAQRDSVAKILYCSLWSDPSDDAAQTKWVREAYADVYATTGGVPRTGGVNDGCYINYADADLADPALNTSGVPWHQLYFKDNYPRLQRVKAAWDPKNVFSHRLSIRLP</sequence>
<dbReference type="RefSeq" id="WP_188182161.1">
    <property type="nucleotide sequence ID" value="NZ_JACVQF010000195.1"/>
</dbReference>
<reference evidence="8" key="2">
    <citation type="submission" date="2020-09" db="EMBL/GenBank/DDBJ databases">
        <authorList>
            <person name="Luo X."/>
        </authorList>
    </citation>
    <scope>NUCLEOTIDE SEQUENCE</scope>
    <source>
        <strain evidence="8">TRM S81-3</strain>
    </source>
</reference>
<feature type="chain" id="PRO_5039547227" evidence="6">
    <location>
        <begin position="27"/>
        <end position="543"/>
    </location>
</feature>
<evidence type="ECO:0000256" key="4">
    <source>
        <dbReference type="ARBA" id="ARBA00022827"/>
    </source>
</evidence>
<dbReference type="InterPro" id="IPR050416">
    <property type="entry name" value="FAD-linked_Oxidoreductase"/>
</dbReference>
<evidence type="ECO:0000256" key="5">
    <source>
        <dbReference type="ARBA" id="ARBA00023002"/>
    </source>
</evidence>
<dbReference type="InterPro" id="IPR006311">
    <property type="entry name" value="TAT_signal"/>
</dbReference>
<dbReference type="SUPFAM" id="SSF56176">
    <property type="entry name" value="FAD-binding/transporter-associated domain-like"/>
    <property type="match status" value="1"/>
</dbReference>
<reference evidence="8" key="1">
    <citation type="submission" date="2020-09" db="EMBL/GenBank/DDBJ databases">
        <title>Streptomyces grisecoloratus sp. nov., isolated from cotton soil.</title>
        <authorList>
            <person name="Xing L."/>
        </authorList>
    </citation>
    <scope>NUCLEOTIDE SEQUENCE</scope>
    <source>
        <strain evidence="8">TRM S81-3</strain>
    </source>
</reference>
<evidence type="ECO:0000256" key="6">
    <source>
        <dbReference type="SAM" id="SignalP"/>
    </source>
</evidence>
<dbReference type="Proteomes" id="UP000621210">
    <property type="component" value="Unassembled WGS sequence"/>
</dbReference>
<comment type="caution">
    <text evidence="8">The sequence shown here is derived from an EMBL/GenBank/DDBJ whole genome shotgun (WGS) entry which is preliminary data.</text>
</comment>
<organism evidence="8 9">
    <name type="scientific">Streptomyces griseicoloratus</name>
    <dbReference type="NCBI Taxonomy" id="2752516"/>
    <lineage>
        <taxon>Bacteria</taxon>
        <taxon>Bacillati</taxon>
        <taxon>Actinomycetota</taxon>
        <taxon>Actinomycetes</taxon>
        <taxon>Kitasatosporales</taxon>
        <taxon>Streptomycetaceae</taxon>
        <taxon>Streptomyces</taxon>
    </lineage>
</organism>
<name>A0A926L2C6_9ACTN</name>
<dbReference type="GO" id="GO:0016491">
    <property type="term" value="F:oxidoreductase activity"/>
    <property type="evidence" value="ECO:0007669"/>
    <property type="project" value="UniProtKB-KW"/>
</dbReference>
<protein>
    <submittedName>
        <fullName evidence="8">FAD-binding oxidoreductase</fullName>
    </submittedName>
</protein>
<dbReference type="InterPro" id="IPR006094">
    <property type="entry name" value="Oxid_FAD_bind_N"/>
</dbReference>
<dbReference type="PROSITE" id="PS51387">
    <property type="entry name" value="FAD_PCMH"/>
    <property type="match status" value="1"/>
</dbReference>
<dbReference type="InterPro" id="IPR036318">
    <property type="entry name" value="FAD-bd_PCMH-like_sf"/>
</dbReference>
<dbReference type="Gene3D" id="3.40.462.20">
    <property type="match status" value="1"/>
</dbReference>
<comment type="similarity">
    <text evidence="2">Belongs to the oxygen-dependent FAD-linked oxidoreductase family.</text>
</comment>
<comment type="cofactor">
    <cofactor evidence="1">
        <name>FAD</name>
        <dbReference type="ChEBI" id="CHEBI:57692"/>
    </cofactor>
</comment>
<dbReference type="PANTHER" id="PTHR42973:SF39">
    <property type="entry name" value="FAD-BINDING PCMH-TYPE DOMAIN-CONTAINING PROTEIN"/>
    <property type="match status" value="1"/>
</dbReference>
<dbReference type="EMBL" id="JACVQF010000195">
    <property type="protein sequence ID" value="MBD0421168.1"/>
    <property type="molecule type" value="Genomic_DNA"/>
</dbReference>
<feature type="signal peptide" evidence="6">
    <location>
        <begin position="1"/>
        <end position="26"/>
    </location>
</feature>
<dbReference type="Gene3D" id="3.30.465.10">
    <property type="match status" value="1"/>
</dbReference>
<dbReference type="PROSITE" id="PS51318">
    <property type="entry name" value="TAT"/>
    <property type="match status" value="1"/>
</dbReference>
<dbReference type="InterPro" id="IPR016166">
    <property type="entry name" value="FAD-bd_PCMH"/>
</dbReference>
<keyword evidence="6" id="KW-0732">Signal</keyword>
<accession>A0A926L2C6</accession>
<dbReference type="InterPro" id="IPR012951">
    <property type="entry name" value="BBE"/>
</dbReference>
<keyword evidence="5" id="KW-0560">Oxidoreductase</keyword>
<evidence type="ECO:0000259" key="7">
    <source>
        <dbReference type="PROSITE" id="PS51387"/>
    </source>
</evidence>
<evidence type="ECO:0000313" key="8">
    <source>
        <dbReference type="EMBL" id="MBD0421168.1"/>
    </source>
</evidence>
<dbReference type="InterPro" id="IPR016169">
    <property type="entry name" value="FAD-bd_PCMH_sub2"/>
</dbReference>
<gene>
    <name evidence="8" type="ORF">H0H10_18755</name>
</gene>
<evidence type="ECO:0000256" key="2">
    <source>
        <dbReference type="ARBA" id="ARBA00005466"/>
    </source>
</evidence>
<evidence type="ECO:0000256" key="1">
    <source>
        <dbReference type="ARBA" id="ARBA00001974"/>
    </source>
</evidence>